<evidence type="ECO:0000313" key="1">
    <source>
        <dbReference type="EMBL" id="SMF90370.1"/>
    </source>
</evidence>
<keyword evidence="2" id="KW-1185">Reference proteome</keyword>
<gene>
    <name evidence="1" type="ORF">SAMN05661091_5007</name>
</gene>
<accession>A0A1X7HQW9</accession>
<name>A0A1X7HQW9_9BACL</name>
<protein>
    <submittedName>
        <fullName evidence="1">Uncharacterized protein</fullName>
    </submittedName>
</protein>
<reference evidence="1 2" key="1">
    <citation type="submission" date="2017-04" db="EMBL/GenBank/DDBJ databases">
        <authorList>
            <person name="Afonso C.L."/>
            <person name="Miller P.J."/>
            <person name="Scott M.A."/>
            <person name="Spackman E."/>
            <person name="Goraichik I."/>
            <person name="Dimitrov K.M."/>
            <person name="Suarez D.L."/>
            <person name="Swayne D.E."/>
        </authorList>
    </citation>
    <scope>NUCLEOTIDE SEQUENCE [LARGE SCALE GENOMIC DNA]</scope>
    <source>
        <strain evidence="1 2">N3/975</strain>
    </source>
</reference>
<sequence>MTHPKLESCPKQKWIEGVNYSRIPTASADLPFRGGSVKGTSRGIDEALATQC</sequence>
<evidence type="ECO:0000313" key="2">
    <source>
        <dbReference type="Proteomes" id="UP000192940"/>
    </source>
</evidence>
<proteinExistence type="predicted"/>
<dbReference type="Proteomes" id="UP000192940">
    <property type="component" value="Chromosome I"/>
</dbReference>
<dbReference type="EMBL" id="LT840184">
    <property type="protein sequence ID" value="SMF90370.1"/>
    <property type="molecule type" value="Genomic_DNA"/>
</dbReference>
<dbReference type="STRING" id="1313296.SAMN05661091_5007"/>
<organism evidence="1 2">
    <name type="scientific">Paenibacillus uliginis N3/975</name>
    <dbReference type="NCBI Taxonomy" id="1313296"/>
    <lineage>
        <taxon>Bacteria</taxon>
        <taxon>Bacillati</taxon>
        <taxon>Bacillota</taxon>
        <taxon>Bacilli</taxon>
        <taxon>Bacillales</taxon>
        <taxon>Paenibacillaceae</taxon>
        <taxon>Paenibacillus</taxon>
    </lineage>
</organism>
<dbReference type="AlphaFoldDB" id="A0A1X7HQW9"/>